<proteinExistence type="predicted"/>
<dbReference type="Pfam" id="PF13475">
    <property type="entry name" value="DUF4116"/>
    <property type="match status" value="2"/>
</dbReference>
<dbReference type="AlphaFoldDB" id="A0A6A5AWD3"/>
<dbReference type="InterPro" id="IPR025197">
    <property type="entry name" value="DUF4116"/>
</dbReference>
<dbReference type="Proteomes" id="UP000444721">
    <property type="component" value="Unassembled WGS sequence"/>
</dbReference>
<reference evidence="2 3" key="1">
    <citation type="journal article" date="2019" name="Sci. Rep.">
        <title>Nanopore sequencing improves the draft genome of the human pathogenic amoeba Naegleria fowleri.</title>
        <authorList>
            <person name="Liechti N."/>
            <person name="Schurch N."/>
            <person name="Bruggmann R."/>
            <person name="Wittwer M."/>
        </authorList>
    </citation>
    <scope>NUCLEOTIDE SEQUENCE [LARGE SCALE GENOMIC DNA]</scope>
    <source>
        <strain evidence="2 3">ATCC 30894</strain>
    </source>
</reference>
<dbReference type="RefSeq" id="XP_044556938.1">
    <property type="nucleotide sequence ID" value="XM_044713500.1"/>
</dbReference>
<feature type="domain" description="DUF4116" evidence="1">
    <location>
        <begin position="35"/>
        <end position="71"/>
    </location>
</feature>
<evidence type="ECO:0000313" key="2">
    <source>
        <dbReference type="EMBL" id="KAF0972223.1"/>
    </source>
</evidence>
<gene>
    <name evidence="2" type="ORF">FDP41_009531</name>
</gene>
<dbReference type="VEuPathDB" id="AmoebaDB:FDP41_009531"/>
<organism evidence="2 3">
    <name type="scientific">Naegleria fowleri</name>
    <name type="common">Brain eating amoeba</name>
    <dbReference type="NCBI Taxonomy" id="5763"/>
    <lineage>
        <taxon>Eukaryota</taxon>
        <taxon>Discoba</taxon>
        <taxon>Heterolobosea</taxon>
        <taxon>Tetramitia</taxon>
        <taxon>Eutetramitia</taxon>
        <taxon>Vahlkampfiidae</taxon>
        <taxon>Naegleria</taxon>
    </lineage>
</organism>
<keyword evidence="3" id="KW-1185">Reference proteome</keyword>
<dbReference type="GeneID" id="68116747"/>
<protein>
    <recommendedName>
        <fullName evidence="1">DUF4116 domain-containing protein</fullName>
    </recommendedName>
</protein>
<feature type="domain" description="DUF4116" evidence="1">
    <location>
        <begin position="82"/>
        <end position="127"/>
    </location>
</feature>
<dbReference type="VEuPathDB" id="AmoebaDB:NfTy_062820"/>
<dbReference type="VEuPathDB" id="AmoebaDB:NF0015180"/>
<accession>A0A6A5AWD3</accession>
<name>A0A6A5AWD3_NAEFO</name>
<comment type="caution">
    <text evidence="2">The sequence shown here is derived from an EMBL/GenBank/DDBJ whole genome shotgun (WGS) entry which is preliminary data.</text>
</comment>
<sequence>MMKGDKAVVLESVKQSQNSLCYASQDLLCDNQFLLEIVKSGCNLVLDYVPEEISNDKEFILQAIKLNSLSIVSSKHVHIVSDKEFMLEAVMNNGYALNYASDEVKQDPEIVMEALKCNGFVLKYSDELYQSRMHHCYHDAYLGMTMSLR</sequence>
<evidence type="ECO:0000259" key="1">
    <source>
        <dbReference type="Pfam" id="PF13475"/>
    </source>
</evidence>
<evidence type="ECO:0000313" key="3">
    <source>
        <dbReference type="Proteomes" id="UP000444721"/>
    </source>
</evidence>
<dbReference type="EMBL" id="VFQX01000070">
    <property type="protein sequence ID" value="KAF0972223.1"/>
    <property type="molecule type" value="Genomic_DNA"/>
</dbReference>